<evidence type="ECO:0000313" key="2">
    <source>
        <dbReference type="Proteomes" id="UP001160483"/>
    </source>
</evidence>
<dbReference type="AlphaFoldDB" id="A0AAU9KRZ2"/>
<reference evidence="1" key="1">
    <citation type="submission" date="2021-11" db="EMBL/GenBank/DDBJ databases">
        <authorList>
            <person name="Islam A."/>
            <person name="Islam S."/>
            <person name="Flora M.S."/>
            <person name="Rahman M."/>
            <person name="Ziaur R.M."/>
            <person name="Epstein J.H."/>
            <person name="Hassan M."/>
            <person name="Klassen M."/>
            <person name="Woodard K."/>
            <person name="Webb A."/>
            <person name="Webby R.J."/>
            <person name="El Zowalaty M.E."/>
        </authorList>
    </citation>
    <scope>NUCLEOTIDE SEQUENCE</scope>
    <source>
        <strain evidence="1">Pbs3</strain>
    </source>
</reference>
<dbReference type="EMBL" id="CAKKTJ010000134">
    <property type="protein sequence ID" value="CAH0476063.1"/>
    <property type="molecule type" value="Genomic_DNA"/>
</dbReference>
<sequence>MAVEASSLKAKHVDVHLLPIKDLGRVSKFLGTLNGDGGYNIDQEGVIGNLLRTNGLKDANSVRALIGDDCYDENLDGVAMLGASNKRSGPTIREFQSLVGSLLWVARCKKPDIAFAGTVSLKVTIAPAQNRDQKVSRRGAFSNADSAVDKADRKSMTGSVLRLHGMAREVLGLREMLSEIGIAPAVPMPLQEGVIGNLLRTKGLKDANSVRALIGDDCYDENLDGVEMLGASNKRSGPTIREFQLLVGSLLWVARCKKPDIAFAGTVSLKVTIAPAQNRDQKVSRRGAFSNADSAVDKADRKSMTGSVLRLHGMAVSRGAHKQGGVSLSMMKADFVAVS</sequence>
<dbReference type="Proteomes" id="UP001160483">
    <property type="component" value="Unassembled WGS sequence"/>
</dbReference>
<gene>
    <name evidence="1" type="ORF">PBS003_LOCUS2863</name>
</gene>
<name>A0AAU9KRZ2_9STRA</name>
<protein>
    <submittedName>
        <fullName evidence="1">Uncharacterized protein</fullName>
    </submittedName>
</protein>
<organism evidence="1 2">
    <name type="scientific">Peronospora belbahrii</name>
    <dbReference type="NCBI Taxonomy" id="622444"/>
    <lineage>
        <taxon>Eukaryota</taxon>
        <taxon>Sar</taxon>
        <taxon>Stramenopiles</taxon>
        <taxon>Oomycota</taxon>
        <taxon>Peronosporomycetes</taxon>
        <taxon>Peronosporales</taxon>
        <taxon>Peronosporaceae</taxon>
        <taxon>Peronospora</taxon>
    </lineage>
</organism>
<evidence type="ECO:0000313" key="1">
    <source>
        <dbReference type="EMBL" id="CAH0476063.1"/>
    </source>
</evidence>
<proteinExistence type="predicted"/>
<accession>A0AAU9KRZ2</accession>
<comment type="caution">
    <text evidence="1">The sequence shown here is derived from an EMBL/GenBank/DDBJ whole genome shotgun (WGS) entry which is preliminary data.</text>
</comment>